<dbReference type="PANTHER" id="PTHR40788">
    <property type="entry name" value="CLR5 DOMAIN-CONTAINING PROTEIN-RELATED"/>
    <property type="match status" value="1"/>
</dbReference>
<dbReference type="AlphaFoldDB" id="A0AAI8VML7"/>
<protein>
    <submittedName>
        <fullName evidence="2">Uu.00g085480.m01.CDS01</fullName>
    </submittedName>
</protein>
<dbReference type="Proteomes" id="UP001295740">
    <property type="component" value="Unassembled WGS sequence"/>
</dbReference>
<feature type="compositionally biased region" description="Basic residues" evidence="1">
    <location>
        <begin position="505"/>
        <end position="514"/>
    </location>
</feature>
<feature type="region of interest" description="Disordered" evidence="1">
    <location>
        <begin position="500"/>
        <end position="551"/>
    </location>
</feature>
<accession>A0AAI8VML7</accession>
<organism evidence="2 3">
    <name type="scientific">Anthostomella pinea</name>
    <dbReference type="NCBI Taxonomy" id="933095"/>
    <lineage>
        <taxon>Eukaryota</taxon>
        <taxon>Fungi</taxon>
        <taxon>Dikarya</taxon>
        <taxon>Ascomycota</taxon>
        <taxon>Pezizomycotina</taxon>
        <taxon>Sordariomycetes</taxon>
        <taxon>Xylariomycetidae</taxon>
        <taxon>Xylariales</taxon>
        <taxon>Xylariaceae</taxon>
        <taxon>Anthostomella</taxon>
    </lineage>
</organism>
<comment type="caution">
    <text evidence="2">The sequence shown here is derived from an EMBL/GenBank/DDBJ whole genome shotgun (WGS) entry which is preliminary data.</text>
</comment>
<proteinExistence type="predicted"/>
<dbReference type="PANTHER" id="PTHR40788:SF1">
    <property type="entry name" value="IPA PROTEIN"/>
    <property type="match status" value="1"/>
</dbReference>
<gene>
    <name evidence="2" type="ORF">KHLLAP_LOCUS7830</name>
</gene>
<name>A0AAI8VML7_9PEZI</name>
<evidence type="ECO:0000313" key="2">
    <source>
        <dbReference type="EMBL" id="CAJ2507362.1"/>
    </source>
</evidence>
<keyword evidence="3" id="KW-1185">Reference proteome</keyword>
<evidence type="ECO:0000256" key="1">
    <source>
        <dbReference type="SAM" id="MobiDB-lite"/>
    </source>
</evidence>
<evidence type="ECO:0000313" key="3">
    <source>
        <dbReference type="Proteomes" id="UP001295740"/>
    </source>
</evidence>
<dbReference type="EMBL" id="CAUWAG010000010">
    <property type="protein sequence ID" value="CAJ2507362.1"/>
    <property type="molecule type" value="Genomic_DNA"/>
</dbReference>
<sequence>MLKSNPNTVLGLLYNRTRYSMEQWAHFDCSKLHLSWEMGFCDVNFCSLCVVMDGPEYGKTVPFDAATIHRGHVLGYPLALCVLEAQAHLMKFLHRLVDVILDGVDPEKESPCDKFMNAGKLGFKVTGDVALWSTYVYGPYPAPPIFDAENLVARANMGLEAVEDQLVLLQTDQAYLRRFSEIVKEGGVFKLFSSVSTPSHEAYGIIAAEILREVENYLQWRLVKEECEYVHELFQRLHELYNRLGVNTHRNAHLHLRREFDYALGRLDYLLYHDVEFYEESVRKGIPLVNIVSKGDLDAPDMFPKDPLQWCMTQMSGGPDDERRFDYADLFGFLDDHLRNASAAEKARLDSIHLACLSDLAATHQLLMNAIASNGSGGITPAKQMKFFVGRSFNVDNIYAVLALRRLEAPETPNVKSLQAQLEQSDAHRQDSKVFWDGVRQVWQTKTKRCFPRDTDDEIREFLSVLHADSSPEYLTAVEAERASIIATIAKHAAVADRSIAQRQVNHRKGKVKTRPADAGSPPTTPIVNESRKEASDGAGLGDHTAEEISSPITLSRRANDIFTNMYPSTGEEAAKGVQWDQFVCVMGDAGFSARNAGGSVVAFENEAYLARGKAGRIAFHRPHTEPKVNPVMLKAMGKRMAKRFGWSRERFTLAT</sequence>
<reference evidence="2" key="1">
    <citation type="submission" date="2023-10" db="EMBL/GenBank/DDBJ databases">
        <authorList>
            <person name="Hackl T."/>
        </authorList>
    </citation>
    <scope>NUCLEOTIDE SEQUENCE</scope>
</reference>